<keyword evidence="2 4" id="KW-0378">Hydrolase</keyword>
<comment type="similarity">
    <text evidence="1 4">Belongs to the glycosyl hydrolase 28 family.</text>
</comment>
<reference evidence="6 7" key="1">
    <citation type="submission" date="2016-10" db="EMBL/GenBank/DDBJ databases">
        <authorList>
            <person name="de Groot N.N."/>
        </authorList>
    </citation>
    <scope>NUCLEOTIDE SEQUENCE [LARGE SCALE GENOMIC DNA]</scope>
    <source>
        <strain evidence="6 7">D31d</strain>
    </source>
</reference>
<dbReference type="InterPro" id="IPR011050">
    <property type="entry name" value="Pectin_lyase_fold/virulence"/>
</dbReference>
<gene>
    <name evidence="6" type="ORF">SAMN05216462_1992</name>
</gene>
<keyword evidence="5" id="KW-0732">Signal</keyword>
<organism evidence="6 7">
    <name type="scientific">Xylanibacter ruminicola</name>
    <name type="common">Prevotella ruminicola</name>
    <dbReference type="NCBI Taxonomy" id="839"/>
    <lineage>
        <taxon>Bacteria</taxon>
        <taxon>Pseudomonadati</taxon>
        <taxon>Bacteroidota</taxon>
        <taxon>Bacteroidia</taxon>
        <taxon>Bacteroidales</taxon>
        <taxon>Prevotellaceae</taxon>
        <taxon>Xylanibacter</taxon>
    </lineage>
</organism>
<dbReference type="SUPFAM" id="SSF51126">
    <property type="entry name" value="Pectin lyase-like"/>
    <property type="match status" value="1"/>
</dbReference>
<protein>
    <submittedName>
        <fullName evidence="6">Polygalacturonase</fullName>
    </submittedName>
</protein>
<evidence type="ECO:0000256" key="5">
    <source>
        <dbReference type="SAM" id="SignalP"/>
    </source>
</evidence>
<evidence type="ECO:0000256" key="1">
    <source>
        <dbReference type="ARBA" id="ARBA00008834"/>
    </source>
</evidence>
<accession>A0A1H4CJF8</accession>
<dbReference type="InterPro" id="IPR051801">
    <property type="entry name" value="GH28_Enzymes"/>
</dbReference>
<name>A0A1H4CJF8_XYLRU</name>
<evidence type="ECO:0000313" key="6">
    <source>
        <dbReference type="EMBL" id="SEA60469.1"/>
    </source>
</evidence>
<dbReference type="Pfam" id="PF00295">
    <property type="entry name" value="Glyco_hydro_28"/>
    <property type="match status" value="1"/>
</dbReference>
<dbReference type="EMBL" id="FNRF01000003">
    <property type="protein sequence ID" value="SEA60469.1"/>
    <property type="molecule type" value="Genomic_DNA"/>
</dbReference>
<dbReference type="OrthoDB" id="9795222at2"/>
<dbReference type="GO" id="GO:0004650">
    <property type="term" value="F:polygalacturonase activity"/>
    <property type="evidence" value="ECO:0007669"/>
    <property type="project" value="InterPro"/>
</dbReference>
<dbReference type="GO" id="GO:0005975">
    <property type="term" value="P:carbohydrate metabolic process"/>
    <property type="evidence" value="ECO:0007669"/>
    <property type="project" value="InterPro"/>
</dbReference>
<dbReference type="PANTHER" id="PTHR31339:SF9">
    <property type="entry name" value="PLASMIN AND FIBRONECTIN-BINDING PROTEIN A"/>
    <property type="match status" value="1"/>
</dbReference>
<dbReference type="PROSITE" id="PS00502">
    <property type="entry name" value="POLYGALACTURONASE"/>
    <property type="match status" value="1"/>
</dbReference>
<feature type="signal peptide" evidence="5">
    <location>
        <begin position="1"/>
        <end position="21"/>
    </location>
</feature>
<dbReference type="InterPro" id="IPR012334">
    <property type="entry name" value="Pectin_lyas_fold"/>
</dbReference>
<keyword evidence="3 4" id="KW-0326">Glycosidase</keyword>
<evidence type="ECO:0000313" key="7">
    <source>
        <dbReference type="Proteomes" id="UP000182257"/>
    </source>
</evidence>
<dbReference type="AlphaFoldDB" id="A0A1H4CJF8"/>
<evidence type="ECO:0000256" key="4">
    <source>
        <dbReference type="RuleBase" id="RU361169"/>
    </source>
</evidence>
<feature type="chain" id="PRO_5010187131" evidence="5">
    <location>
        <begin position="22"/>
        <end position="515"/>
    </location>
</feature>
<proteinExistence type="inferred from homology"/>
<sequence>MRIRNYITAIMLLAATQTAHADVSFSMQAEAEAQNTPQGWKAVELPQGLPAFTAANTFDITDFGAATTAADNTAAIQAALDAAHQAGGGMVIVPTGEWLFGRITIGSRTVLHLCAGATLKLLAYADQPDHTTKTPYITDKKGATDIVIEGESAETSVIEGQGGPWWDAVEAKESGLQRGSIIRLYQGERHLFRHFRLQNAPGTNLTLGQSGKGAHNTVHDVHIYAPASTVADPSHNTDGIPIWTQYCNIYNCLIDTGDDNVVTDSNAQYIHVWNCQFKAGHGASLGSYTVDMHHIIYEDLSFDGTDCGFRLKSNTDRSGDVHDIIFRDCTMHNVATPIQITAWYDKVPDSPAAAAASPESVKSTTPHYHDILIQNVTVSGYDTKNSNDKNYNGIMIYGRPESYVHDVTFDNVQIAHRNGVRLFFCKDIKFINGCTFTKTRTSQSVSTTDADLSSVMENSYEASYSWNGSTSGIATAIVAPQPTADRYYNLQGHTYNKMARSKGIYIHNGKKVIMK</sequence>
<dbReference type="PANTHER" id="PTHR31339">
    <property type="entry name" value="PECTIN LYASE-RELATED"/>
    <property type="match status" value="1"/>
</dbReference>
<dbReference type="RefSeq" id="WP_081352959.1">
    <property type="nucleotide sequence ID" value="NZ_FNRF01000003.1"/>
</dbReference>
<dbReference type="Proteomes" id="UP000182257">
    <property type="component" value="Unassembled WGS sequence"/>
</dbReference>
<evidence type="ECO:0000256" key="2">
    <source>
        <dbReference type="ARBA" id="ARBA00022801"/>
    </source>
</evidence>
<dbReference type="Gene3D" id="2.160.20.10">
    <property type="entry name" value="Single-stranded right-handed beta-helix, Pectin lyase-like"/>
    <property type="match status" value="1"/>
</dbReference>
<dbReference type="InterPro" id="IPR000743">
    <property type="entry name" value="Glyco_hydro_28"/>
</dbReference>
<evidence type="ECO:0000256" key="3">
    <source>
        <dbReference type="ARBA" id="ARBA00023295"/>
    </source>
</evidence>